<gene>
    <name evidence="1" type="ORF">METZ01_LOCUS38231</name>
</gene>
<protein>
    <recommendedName>
        <fullName evidence="2">Photosynthesis system II assembly factor Ycf48/Hcf136-like domain-containing protein</fullName>
    </recommendedName>
</protein>
<organism evidence="1">
    <name type="scientific">marine metagenome</name>
    <dbReference type="NCBI Taxonomy" id="408172"/>
    <lineage>
        <taxon>unclassified sequences</taxon>
        <taxon>metagenomes</taxon>
        <taxon>ecological metagenomes</taxon>
    </lineage>
</organism>
<feature type="non-terminal residue" evidence="1">
    <location>
        <position position="1"/>
    </location>
</feature>
<evidence type="ECO:0000313" key="1">
    <source>
        <dbReference type="EMBL" id="SUZ85377.1"/>
    </source>
</evidence>
<sequence>MLYSRILKLSLLVAYLTAQPGNWIELPNAPVVTRFNDIQFLNENQGWAVNGWGQIYSTPDGGNTWDLQFEQSQTHFRSVGFFDELNGWAGNVGYGEFGATDTMNLYETSDGGVSWVPFDNFTGPEPKGICGLQVINDTVMCAVGRVRGPAFFSKTINKGETWISYNFNQYVSVAGLIDLHFFNPDTGFIVGLTNVDHTQSRGIVLKTTDGGESWLPMIITSRMGEWAWKINFPSD</sequence>
<reference evidence="1" key="1">
    <citation type="submission" date="2018-05" db="EMBL/GenBank/DDBJ databases">
        <authorList>
            <person name="Lanie J.A."/>
            <person name="Ng W.-L."/>
            <person name="Kazmierczak K.M."/>
            <person name="Andrzejewski T.M."/>
            <person name="Davidsen T.M."/>
            <person name="Wayne K.J."/>
            <person name="Tettelin H."/>
            <person name="Glass J.I."/>
            <person name="Rusch D."/>
            <person name="Podicherti R."/>
            <person name="Tsui H.-C.T."/>
            <person name="Winkler M.E."/>
        </authorList>
    </citation>
    <scope>NUCLEOTIDE SEQUENCE</scope>
</reference>
<dbReference type="Gene3D" id="2.130.10.10">
    <property type="entry name" value="YVTN repeat-like/Quinoprotein amine dehydrogenase"/>
    <property type="match status" value="1"/>
</dbReference>
<dbReference type="AlphaFoldDB" id="A0A381R692"/>
<evidence type="ECO:0008006" key="2">
    <source>
        <dbReference type="Google" id="ProtNLM"/>
    </source>
</evidence>
<name>A0A381R692_9ZZZZ</name>
<dbReference type="PANTHER" id="PTHR47199:SF2">
    <property type="entry name" value="PHOTOSYSTEM II STABILITY_ASSEMBLY FACTOR HCF136, CHLOROPLASTIC"/>
    <property type="match status" value="1"/>
</dbReference>
<dbReference type="PANTHER" id="PTHR47199">
    <property type="entry name" value="PHOTOSYSTEM II STABILITY/ASSEMBLY FACTOR HCF136, CHLOROPLASTIC"/>
    <property type="match status" value="1"/>
</dbReference>
<dbReference type="InterPro" id="IPR015943">
    <property type="entry name" value="WD40/YVTN_repeat-like_dom_sf"/>
</dbReference>
<proteinExistence type="predicted"/>
<accession>A0A381R692</accession>
<feature type="non-terminal residue" evidence="1">
    <location>
        <position position="235"/>
    </location>
</feature>
<dbReference type="EMBL" id="UINC01001633">
    <property type="protein sequence ID" value="SUZ85377.1"/>
    <property type="molecule type" value="Genomic_DNA"/>
</dbReference>
<dbReference type="SUPFAM" id="SSF110296">
    <property type="entry name" value="Oligoxyloglucan reducing end-specific cellobiohydrolase"/>
    <property type="match status" value="1"/>
</dbReference>